<evidence type="ECO:0000313" key="3">
    <source>
        <dbReference type="EMBL" id="WPU91616.1"/>
    </source>
</evidence>
<keyword evidence="4" id="KW-1185">Reference proteome</keyword>
<feature type="domain" description="NAD-dependent epimerase/dehydratase" evidence="2">
    <location>
        <begin position="9"/>
        <end position="117"/>
    </location>
</feature>
<evidence type="ECO:0000259" key="2">
    <source>
        <dbReference type="Pfam" id="PF01370"/>
    </source>
</evidence>
<dbReference type="InterPro" id="IPR001509">
    <property type="entry name" value="Epimerase_deHydtase"/>
</dbReference>
<dbReference type="EMBL" id="CP139558">
    <property type="protein sequence ID" value="WPU91616.1"/>
    <property type="molecule type" value="Genomic_DNA"/>
</dbReference>
<name>A0ABZ0TEK1_9SPHI</name>
<dbReference type="SUPFAM" id="SSF51735">
    <property type="entry name" value="NAD(P)-binding Rossmann-fold domains"/>
    <property type="match status" value="1"/>
</dbReference>
<gene>
    <name evidence="3" type="ORF">SNE25_20065</name>
</gene>
<dbReference type="Proteomes" id="UP001324380">
    <property type="component" value="Chromosome"/>
</dbReference>
<evidence type="ECO:0000256" key="1">
    <source>
        <dbReference type="ARBA" id="ARBA00007637"/>
    </source>
</evidence>
<accession>A0ABZ0TEK1</accession>
<dbReference type="RefSeq" id="WP_321560782.1">
    <property type="nucleotide sequence ID" value="NZ_CP139558.1"/>
</dbReference>
<dbReference type="PANTHER" id="PTHR42687">
    <property type="entry name" value="L-THREONINE 3-DEHYDROGENASE"/>
    <property type="match status" value="1"/>
</dbReference>
<proteinExistence type="inferred from homology"/>
<protein>
    <submittedName>
        <fullName evidence="3">NAD-dependent epimerase/dehydratase family protein</fullName>
    </submittedName>
</protein>
<dbReference type="Gene3D" id="3.40.50.720">
    <property type="entry name" value="NAD(P)-binding Rossmann-like Domain"/>
    <property type="match status" value="1"/>
</dbReference>
<comment type="similarity">
    <text evidence="1">Belongs to the NAD(P)-dependent epimerase/dehydratase family.</text>
</comment>
<reference evidence="3 4" key="1">
    <citation type="submission" date="2023-11" db="EMBL/GenBank/DDBJ databases">
        <title>Analysis of the Genomes of Mucilaginibacter gossypii cycad 4 and M. sabulilitoris SNA2: microbes with the potential for plant growth promotion.</title>
        <authorList>
            <person name="Hirsch A.M."/>
            <person name="Humm E."/>
            <person name="Rubbi M."/>
            <person name="Del Vecchio G."/>
            <person name="Ha S.M."/>
            <person name="Pellegrini M."/>
            <person name="Gunsalus R.P."/>
        </authorList>
    </citation>
    <scope>NUCLEOTIDE SEQUENCE [LARGE SCALE GENOMIC DNA]</scope>
    <source>
        <strain evidence="3 4">SNA2</strain>
    </source>
</reference>
<dbReference type="Pfam" id="PF01370">
    <property type="entry name" value="Epimerase"/>
    <property type="match status" value="1"/>
</dbReference>
<dbReference type="InterPro" id="IPR036291">
    <property type="entry name" value="NAD(P)-bd_dom_sf"/>
</dbReference>
<dbReference type="PANTHER" id="PTHR42687:SF1">
    <property type="entry name" value="L-THREONINE 3-DEHYDROGENASE, MITOCHONDRIAL"/>
    <property type="match status" value="1"/>
</dbReference>
<dbReference type="InterPro" id="IPR051225">
    <property type="entry name" value="NAD(P)_epim/dehydratase"/>
</dbReference>
<organism evidence="3 4">
    <name type="scientific">Mucilaginibacter sabulilitoris</name>
    <dbReference type="NCBI Taxonomy" id="1173583"/>
    <lineage>
        <taxon>Bacteria</taxon>
        <taxon>Pseudomonadati</taxon>
        <taxon>Bacteroidota</taxon>
        <taxon>Sphingobacteriia</taxon>
        <taxon>Sphingobacteriales</taxon>
        <taxon>Sphingobacteriaceae</taxon>
        <taxon>Mucilaginibacter</taxon>
    </lineage>
</organism>
<sequence>MCWIPIGLKKLVNTSGTTQIYHLAAMLLATGEQFPKQTWDVKGLLNVLEVARQEKVSKVFWFGSIAVFGPDSPREFCPQHTVTEPVTVYGISKCAEEYWCRYYFEHYGLDLRSLRYPGSICPEKLLLKTCNIKPIALTFYSNLSYRLTTR</sequence>
<evidence type="ECO:0000313" key="4">
    <source>
        <dbReference type="Proteomes" id="UP001324380"/>
    </source>
</evidence>